<proteinExistence type="predicted"/>
<dbReference type="OrthoDB" id="1675989at2"/>
<organism evidence="2 3">
    <name type="scientific">Halothermothrix orenii (strain H 168 / OCM 544 / DSM 9562)</name>
    <dbReference type="NCBI Taxonomy" id="373903"/>
    <lineage>
        <taxon>Bacteria</taxon>
        <taxon>Bacillati</taxon>
        <taxon>Bacillota</taxon>
        <taxon>Clostridia</taxon>
        <taxon>Halanaerobiales</taxon>
        <taxon>Halothermotrichaceae</taxon>
        <taxon>Halothermothrix</taxon>
    </lineage>
</organism>
<dbReference type="GO" id="GO:0004853">
    <property type="term" value="F:uroporphyrinogen decarboxylase activity"/>
    <property type="evidence" value="ECO:0007669"/>
    <property type="project" value="InterPro"/>
</dbReference>
<dbReference type="PANTHER" id="PTHR47099:SF1">
    <property type="entry name" value="METHYLCOBAMIDE:COM METHYLTRANSFERASE MTBA"/>
    <property type="match status" value="1"/>
</dbReference>
<keyword evidence="3" id="KW-1185">Reference proteome</keyword>
<sequence length="380" mass="43377">MGMTSRERIMAVLRGKEPDRIPWSPLVGRYYVNSLEEQGIKLEDIAPREMAKTPALKRDVNLYEVEVVRHIGADIMYRHVNSYKLHYKNCKLINETRNGVRYEGFETPVGKIYSEHKKSGGTEFISKHLLENKKDIEVLTYVFRNAVVEPDYQDFYEFDEHIGDDGIATLTGPLTPIQLMLQFYVGVANTTYFLMDYKDEMENLFSEIHNLNRDIYRVMAESPAEVIITYEDTSTTVLSPAWYEQYCKKELDEYADIIHDYNKIFITHMCGKLSLLTDTLAEGKMDGIDSVCPPTTGDLEPGDALEETGKIIIGGLEPAALVRMNVEETREYTLEKLKQVGTGRNFILSTGDSTAYGTPLENLKAITRVIKEYGQFPLNL</sequence>
<dbReference type="GO" id="GO:0006779">
    <property type="term" value="P:porphyrin-containing compound biosynthetic process"/>
    <property type="evidence" value="ECO:0007669"/>
    <property type="project" value="InterPro"/>
</dbReference>
<dbReference type="Gene3D" id="3.20.20.210">
    <property type="match status" value="1"/>
</dbReference>
<evidence type="ECO:0000313" key="3">
    <source>
        <dbReference type="Proteomes" id="UP000000719"/>
    </source>
</evidence>
<dbReference type="Proteomes" id="UP000000719">
    <property type="component" value="Chromosome"/>
</dbReference>
<dbReference type="Pfam" id="PF01208">
    <property type="entry name" value="URO-D"/>
    <property type="match status" value="1"/>
</dbReference>
<dbReference type="eggNOG" id="COG0407">
    <property type="taxonomic scope" value="Bacteria"/>
</dbReference>
<dbReference type="RefSeq" id="WP_012636229.1">
    <property type="nucleotide sequence ID" value="NC_011899.1"/>
</dbReference>
<dbReference type="InterPro" id="IPR052024">
    <property type="entry name" value="Methanogen_methyltrans"/>
</dbReference>
<dbReference type="EMBL" id="CP001098">
    <property type="protein sequence ID" value="ACL70045.1"/>
    <property type="molecule type" value="Genomic_DNA"/>
</dbReference>
<dbReference type="SUPFAM" id="SSF51726">
    <property type="entry name" value="UROD/MetE-like"/>
    <property type="match status" value="1"/>
</dbReference>
<gene>
    <name evidence="2" type="ordered locus">Hore_12950</name>
</gene>
<accession>B8CXM6</accession>
<dbReference type="STRING" id="373903.Hore_12950"/>
<evidence type="ECO:0000313" key="2">
    <source>
        <dbReference type="EMBL" id="ACL70045.1"/>
    </source>
</evidence>
<dbReference type="KEGG" id="hor:Hore_12950"/>
<evidence type="ECO:0000259" key="1">
    <source>
        <dbReference type="Pfam" id="PF01208"/>
    </source>
</evidence>
<reference evidence="2 3" key="1">
    <citation type="journal article" date="2009" name="PLoS ONE">
        <title>Genome analysis of the anaerobic thermohalophilic bacterium Halothermothrix orenii.</title>
        <authorList>
            <person name="Mavromatis K."/>
            <person name="Ivanova N."/>
            <person name="Anderson I."/>
            <person name="Lykidis A."/>
            <person name="Hooper S.D."/>
            <person name="Sun H."/>
            <person name="Kunin V."/>
            <person name="Lapidus A."/>
            <person name="Hugenholtz P."/>
            <person name="Patel B."/>
            <person name="Kyrpides N.C."/>
        </authorList>
    </citation>
    <scope>NUCLEOTIDE SEQUENCE [LARGE SCALE GENOMIC DNA]</scope>
    <source>
        <strain evidence="3">H 168 / OCM 544 / DSM 9562</strain>
    </source>
</reference>
<feature type="domain" description="Uroporphyrinogen decarboxylase (URO-D)" evidence="1">
    <location>
        <begin position="167"/>
        <end position="373"/>
    </location>
</feature>
<dbReference type="InterPro" id="IPR038071">
    <property type="entry name" value="UROD/MetE-like_sf"/>
</dbReference>
<dbReference type="AlphaFoldDB" id="B8CXM6"/>
<dbReference type="HOGENOM" id="CLU_056948_0_0_9"/>
<protein>
    <submittedName>
        <fullName evidence="2">Uroporphyrinogen-III decarboxylase</fullName>
    </submittedName>
</protein>
<dbReference type="InterPro" id="IPR000257">
    <property type="entry name" value="Uroporphyrinogen_deCOase"/>
</dbReference>
<name>B8CXM6_HALOH</name>
<dbReference type="PANTHER" id="PTHR47099">
    <property type="entry name" value="METHYLCOBAMIDE:COM METHYLTRANSFERASE MTBA"/>
    <property type="match status" value="1"/>
</dbReference>